<dbReference type="PRINTS" id="PR00449">
    <property type="entry name" value="RASTRNSFRMNG"/>
</dbReference>
<evidence type="ECO:0000256" key="2">
    <source>
        <dbReference type="ARBA" id="ARBA00020953"/>
    </source>
</evidence>
<keyword evidence="4 10" id="KW-0677">Repeat</keyword>
<dbReference type="Proteomes" id="UP000199411">
    <property type="component" value="Unassembled WGS sequence"/>
</dbReference>
<keyword evidence="13" id="KW-1185">Reference proteome</keyword>
<dbReference type="InterPro" id="IPR032859">
    <property type="entry name" value="KH_dom-like"/>
</dbReference>
<dbReference type="Pfam" id="PF14714">
    <property type="entry name" value="KH_dom-like"/>
    <property type="match status" value="1"/>
</dbReference>
<evidence type="ECO:0000256" key="8">
    <source>
        <dbReference type="HAMAP-Rule" id="MF_00195"/>
    </source>
</evidence>
<dbReference type="Gene3D" id="3.30.300.20">
    <property type="match status" value="1"/>
</dbReference>
<dbReference type="InterPro" id="IPR031166">
    <property type="entry name" value="G_ENGA"/>
</dbReference>
<keyword evidence="5 8" id="KW-0547">Nucleotide-binding</keyword>
<feature type="binding site" evidence="8">
    <location>
        <begin position="285"/>
        <end position="288"/>
    </location>
    <ligand>
        <name>GTP</name>
        <dbReference type="ChEBI" id="CHEBI:37565"/>
        <label>2</label>
    </ligand>
</feature>
<reference evidence="13" key="1">
    <citation type="submission" date="2016-10" db="EMBL/GenBank/DDBJ databases">
        <authorList>
            <person name="Varghese N."/>
            <person name="Submissions S."/>
        </authorList>
    </citation>
    <scope>NUCLEOTIDE SEQUENCE [LARGE SCALE GENOMIC DNA]</scope>
    <source>
        <strain evidence="13">DSM 8415</strain>
    </source>
</reference>
<dbReference type="GO" id="GO:0005525">
    <property type="term" value="F:GTP binding"/>
    <property type="evidence" value="ECO:0007669"/>
    <property type="project" value="UniProtKB-UniRule"/>
</dbReference>
<dbReference type="PANTHER" id="PTHR43834:SF6">
    <property type="entry name" value="GTPASE DER"/>
    <property type="match status" value="1"/>
</dbReference>
<dbReference type="EMBL" id="FMYU01000009">
    <property type="protein sequence ID" value="SDC80517.1"/>
    <property type="molecule type" value="Genomic_DNA"/>
</dbReference>
<dbReference type="GO" id="GO:0043022">
    <property type="term" value="F:ribosome binding"/>
    <property type="evidence" value="ECO:0007669"/>
    <property type="project" value="TreeGrafter"/>
</dbReference>
<evidence type="ECO:0000256" key="7">
    <source>
        <dbReference type="ARBA" id="ARBA00032345"/>
    </source>
</evidence>
<evidence type="ECO:0000256" key="4">
    <source>
        <dbReference type="ARBA" id="ARBA00022737"/>
    </source>
</evidence>
<feature type="binding site" evidence="8">
    <location>
        <begin position="221"/>
        <end position="225"/>
    </location>
    <ligand>
        <name>GTP</name>
        <dbReference type="ChEBI" id="CHEBI:37565"/>
        <label>2</label>
    </ligand>
</feature>
<evidence type="ECO:0000256" key="3">
    <source>
        <dbReference type="ARBA" id="ARBA00022517"/>
    </source>
</evidence>
<dbReference type="InterPro" id="IPR027417">
    <property type="entry name" value="P-loop_NTPase"/>
</dbReference>
<dbReference type="HAMAP" id="MF_00195">
    <property type="entry name" value="GTPase_Der"/>
    <property type="match status" value="1"/>
</dbReference>
<dbReference type="OrthoDB" id="9805918at2"/>
<dbReference type="InterPro" id="IPR016484">
    <property type="entry name" value="GTPase_Der"/>
</dbReference>
<evidence type="ECO:0000259" key="11">
    <source>
        <dbReference type="PROSITE" id="PS51712"/>
    </source>
</evidence>
<dbReference type="SMART" id="SM00173">
    <property type="entry name" value="RAS"/>
    <property type="match status" value="1"/>
</dbReference>
<dbReference type="RefSeq" id="WP_092129188.1">
    <property type="nucleotide sequence ID" value="NZ_FMYU01000009.1"/>
</dbReference>
<dbReference type="SUPFAM" id="SSF52540">
    <property type="entry name" value="P-loop containing nucleoside triphosphate hydrolases"/>
    <property type="match status" value="2"/>
</dbReference>
<dbReference type="GO" id="GO:0042254">
    <property type="term" value="P:ribosome biogenesis"/>
    <property type="evidence" value="ECO:0007669"/>
    <property type="project" value="UniProtKB-KW"/>
</dbReference>
<dbReference type="InterPro" id="IPR015946">
    <property type="entry name" value="KH_dom-like_a/b"/>
</dbReference>
<feature type="binding site" evidence="8">
    <location>
        <begin position="116"/>
        <end position="119"/>
    </location>
    <ligand>
        <name>GTP</name>
        <dbReference type="ChEBI" id="CHEBI:37565"/>
        <label>1</label>
    </ligand>
</feature>
<dbReference type="InterPro" id="IPR005225">
    <property type="entry name" value="Small_GTP-bd"/>
</dbReference>
<dbReference type="FunFam" id="3.40.50.300:FF:000494">
    <property type="entry name" value="tRNA modification GTPase MnmE"/>
    <property type="match status" value="1"/>
</dbReference>
<sequence length="422" mass="48622">MIVSIVGRPNVGKSSLFNLLIGKNKSIISDIPGTTRDRIADYMYIKDKSAMLIDTGGLNDKDYALSKKINLQTQAAIESSDIVILVFDAKEPLNDFDISLFKMIAKLKKKYIVVVNKIDEKNEEFFYDYIRFKNAIFISTKRRTNLNILKERLYELIEKNVKIEDANTRLAIVGRTNVGKSSLFNAILRKERSIVDNNAGTTRDSVETLIKYHEKTYKIIDTAGLRLKLKKESLDKLASYLTLFSIERCDIALFVIDASQGVTTQDLKIASILERKHKGIIVLFNKWDLVEKDAEKVFKDLKNRLSFINFVPFLKVSAKESKNIDKIFKYVSIVEEYYNKRVSTHNLNEAFRFLSAKHHAVSVNSKPIRIKFINQVDIKPPTFVIFTNVKKVPKNYEHFVKNQLYSIFKFTGCPLKLIFKND</sequence>
<evidence type="ECO:0000313" key="12">
    <source>
        <dbReference type="EMBL" id="SDC80517.1"/>
    </source>
</evidence>
<gene>
    <name evidence="8" type="primary">der</name>
    <name evidence="12" type="ORF">SAMN05660835_01397</name>
</gene>
<evidence type="ECO:0000256" key="6">
    <source>
        <dbReference type="ARBA" id="ARBA00023134"/>
    </source>
</evidence>
<dbReference type="NCBIfam" id="TIGR00231">
    <property type="entry name" value="small_GTP"/>
    <property type="match status" value="2"/>
</dbReference>
<proteinExistence type="inferred from homology"/>
<feature type="domain" description="EngA-type G" evidence="11">
    <location>
        <begin position="168"/>
        <end position="339"/>
    </location>
</feature>
<dbReference type="CDD" id="cd01895">
    <property type="entry name" value="EngA2"/>
    <property type="match status" value="1"/>
</dbReference>
<dbReference type="PROSITE" id="PS51712">
    <property type="entry name" value="G_ENGA"/>
    <property type="match status" value="1"/>
</dbReference>
<evidence type="ECO:0000256" key="10">
    <source>
        <dbReference type="RuleBase" id="RU004481"/>
    </source>
</evidence>
<comment type="subunit">
    <text evidence="8">Associates with the 50S ribosomal subunit.</text>
</comment>
<dbReference type="PANTHER" id="PTHR43834">
    <property type="entry name" value="GTPASE DER"/>
    <property type="match status" value="1"/>
</dbReference>
<dbReference type="InterPro" id="IPR006073">
    <property type="entry name" value="GTP-bd"/>
</dbReference>
<evidence type="ECO:0000313" key="13">
    <source>
        <dbReference type="Proteomes" id="UP000199411"/>
    </source>
</evidence>
<name>A0A1G6PMA6_9BACT</name>
<comment type="function">
    <text evidence="8 10">GTPase that plays an essential role in the late steps of ribosome biogenesis.</text>
</comment>
<organism evidence="12 13">
    <name type="scientific">Desulfurella multipotens</name>
    <dbReference type="NCBI Taxonomy" id="79269"/>
    <lineage>
        <taxon>Bacteria</taxon>
        <taxon>Pseudomonadati</taxon>
        <taxon>Campylobacterota</taxon>
        <taxon>Desulfurellia</taxon>
        <taxon>Desulfurellales</taxon>
        <taxon>Desulfurellaceae</taxon>
        <taxon>Desulfurella</taxon>
    </lineage>
</organism>
<dbReference type="AlphaFoldDB" id="A0A1G6PMA6"/>
<keyword evidence="6 8" id="KW-0342">GTP-binding</keyword>
<feature type="binding site" evidence="8">
    <location>
        <begin position="7"/>
        <end position="14"/>
    </location>
    <ligand>
        <name>GTP</name>
        <dbReference type="ChEBI" id="CHEBI:37565"/>
        <label>1</label>
    </ligand>
</feature>
<dbReference type="Gene3D" id="3.40.50.300">
    <property type="entry name" value="P-loop containing nucleotide triphosphate hydrolases"/>
    <property type="match status" value="2"/>
</dbReference>
<dbReference type="PIRSF" id="PIRSF006485">
    <property type="entry name" value="GTP-binding_EngA"/>
    <property type="match status" value="1"/>
</dbReference>
<dbReference type="Pfam" id="PF01926">
    <property type="entry name" value="MMR_HSR1"/>
    <property type="match status" value="2"/>
</dbReference>
<protein>
    <recommendedName>
        <fullName evidence="2 8">GTPase Der</fullName>
    </recommendedName>
    <alternativeName>
        <fullName evidence="7 8">GTP-binding protein EngA</fullName>
    </alternativeName>
</protein>
<accession>A0A1G6PMA6</accession>
<evidence type="ECO:0000256" key="1">
    <source>
        <dbReference type="ARBA" id="ARBA00008279"/>
    </source>
</evidence>
<feature type="binding site" evidence="8">
    <location>
        <begin position="54"/>
        <end position="58"/>
    </location>
    <ligand>
        <name>GTP</name>
        <dbReference type="ChEBI" id="CHEBI:37565"/>
        <label>1</label>
    </ligand>
</feature>
<keyword evidence="3 8" id="KW-0690">Ribosome biogenesis</keyword>
<feature type="binding site" evidence="8">
    <location>
        <begin position="174"/>
        <end position="181"/>
    </location>
    <ligand>
        <name>GTP</name>
        <dbReference type="ChEBI" id="CHEBI:37565"/>
        <label>2</label>
    </ligand>
</feature>
<comment type="similarity">
    <text evidence="1 8 9 10">Belongs to the TRAFAC class TrmE-Era-EngA-EngB-Septin-like GTPase superfamily. EngA (Der) GTPase family.</text>
</comment>
<dbReference type="NCBIfam" id="TIGR03594">
    <property type="entry name" value="GTPase_EngA"/>
    <property type="match status" value="1"/>
</dbReference>
<evidence type="ECO:0000256" key="9">
    <source>
        <dbReference type="PROSITE-ProRule" id="PRU01049"/>
    </source>
</evidence>
<evidence type="ECO:0000256" key="5">
    <source>
        <dbReference type="ARBA" id="ARBA00022741"/>
    </source>
</evidence>